<dbReference type="EMBL" id="KV878205">
    <property type="protein sequence ID" value="OJI82073.1"/>
    <property type="molecule type" value="Genomic_DNA"/>
</dbReference>
<proteinExistence type="predicted"/>
<name>A0A1L9MYG1_ASPTC</name>
<dbReference type="VEuPathDB" id="FungiDB:ASPTUDRAFT_126815"/>
<keyword evidence="3" id="KW-1185">Reference proteome</keyword>
<sequence>VWGGGRGKARNNYSRQHYNHRLRGENPTVQTERVDAVCSDLSIASNSWQQLACADLKLTGDANDVFLIANAILYRCSILNRRGTTYLSCTLIWPSRCCCGNTRTHTPEVERGEKKEGKRDVLGILRSIMSQALIDGPIRRVCKCGIRGHLFTARDQSAILGKGDVPFRGRRIVWYREEMMESTRMVFIRLGNKPLVNGGGGGRGVVLSIISSSI</sequence>
<feature type="non-terminal residue" evidence="2">
    <location>
        <position position="1"/>
    </location>
</feature>
<protein>
    <submittedName>
        <fullName evidence="2">Uncharacterized protein</fullName>
    </submittedName>
</protein>
<organism evidence="2 3">
    <name type="scientific">Aspergillus tubingensis (strain CBS 134.48)</name>
    <dbReference type="NCBI Taxonomy" id="767770"/>
    <lineage>
        <taxon>Eukaryota</taxon>
        <taxon>Fungi</taxon>
        <taxon>Dikarya</taxon>
        <taxon>Ascomycota</taxon>
        <taxon>Pezizomycotina</taxon>
        <taxon>Eurotiomycetes</taxon>
        <taxon>Eurotiomycetidae</taxon>
        <taxon>Eurotiales</taxon>
        <taxon>Aspergillaceae</taxon>
        <taxon>Aspergillus</taxon>
        <taxon>Aspergillus subgen. Circumdati</taxon>
    </lineage>
</organism>
<gene>
    <name evidence="2" type="ORF">ASPTUDRAFT_126815</name>
</gene>
<dbReference type="AlphaFoldDB" id="A0A1L9MYG1"/>
<evidence type="ECO:0000256" key="1">
    <source>
        <dbReference type="SAM" id="MobiDB-lite"/>
    </source>
</evidence>
<reference evidence="3" key="1">
    <citation type="journal article" date="2017" name="Genome Biol.">
        <title>Comparative genomics reveals high biological diversity and specific adaptations in the industrially and medically important fungal genus Aspergillus.</title>
        <authorList>
            <person name="de Vries R.P."/>
            <person name="Riley R."/>
            <person name="Wiebenga A."/>
            <person name="Aguilar-Osorio G."/>
            <person name="Amillis S."/>
            <person name="Uchima C.A."/>
            <person name="Anderluh G."/>
            <person name="Asadollahi M."/>
            <person name="Askin M."/>
            <person name="Barry K."/>
            <person name="Battaglia E."/>
            <person name="Bayram O."/>
            <person name="Benocci T."/>
            <person name="Braus-Stromeyer S.A."/>
            <person name="Caldana C."/>
            <person name="Canovas D."/>
            <person name="Cerqueira G.C."/>
            <person name="Chen F."/>
            <person name="Chen W."/>
            <person name="Choi C."/>
            <person name="Clum A."/>
            <person name="Dos Santos R.A."/>
            <person name="Damasio A.R."/>
            <person name="Diallinas G."/>
            <person name="Emri T."/>
            <person name="Fekete E."/>
            <person name="Flipphi M."/>
            <person name="Freyberg S."/>
            <person name="Gallo A."/>
            <person name="Gournas C."/>
            <person name="Habgood R."/>
            <person name="Hainaut M."/>
            <person name="Harispe M.L."/>
            <person name="Henrissat B."/>
            <person name="Hilden K.S."/>
            <person name="Hope R."/>
            <person name="Hossain A."/>
            <person name="Karabika E."/>
            <person name="Karaffa L."/>
            <person name="Karanyi Z."/>
            <person name="Krasevec N."/>
            <person name="Kuo A."/>
            <person name="Kusch H."/>
            <person name="LaButti K."/>
            <person name="Lagendijk E.L."/>
            <person name="Lapidus A."/>
            <person name="Levasseur A."/>
            <person name="Lindquist E."/>
            <person name="Lipzen A."/>
            <person name="Logrieco A.F."/>
            <person name="MacCabe A."/>
            <person name="Maekelae M.R."/>
            <person name="Malavazi I."/>
            <person name="Melin P."/>
            <person name="Meyer V."/>
            <person name="Mielnichuk N."/>
            <person name="Miskei M."/>
            <person name="Molnar A.P."/>
            <person name="Mule G."/>
            <person name="Ngan C.Y."/>
            <person name="Orejas M."/>
            <person name="Orosz E."/>
            <person name="Ouedraogo J.P."/>
            <person name="Overkamp K.M."/>
            <person name="Park H.-S."/>
            <person name="Perrone G."/>
            <person name="Piumi F."/>
            <person name="Punt P.J."/>
            <person name="Ram A.F."/>
            <person name="Ramon A."/>
            <person name="Rauscher S."/>
            <person name="Record E."/>
            <person name="Riano-Pachon D.M."/>
            <person name="Robert V."/>
            <person name="Roehrig J."/>
            <person name="Ruller R."/>
            <person name="Salamov A."/>
            <person name="Salih N.S."/>
            <person name="Samson R.A."/>
            <person name="Sandor E."/>
            <person name="Sanguinetti M."/>
            <person name="Schuetze T."/>
            <person name="Sepcic K."/>
            <person name="Shelest E."/>
            <person name="Sherlock G."/>
            <person name="Sophianopoulou V."/>
            <person name="Squina F.M."/>
            <person name="Sun H."/>
            <person name="Susca A."/>
            <person name="Todd R.B."/>
            <person name="Tsang A."/>
            <person name="Unkles S.E."/>
            <person name="van de Wiele N."/>
            <person name="van Rossen-Uffink D."/>
            <person name="Oliveira J.V."/>
            <person name="Vesth T.C."/>
            <person name="Visser J."/>
            <person name="Yu J.-H."/>
            <person name="Zhou M."/>
            <person name="Andersen M.R."/>
            <person name="Archer D.B."/>
            <person name="Baker S.E."/>
            <person name="Benoit I."/>
            <person name="Brakhage A.A."/>
            <person name="Braus G.H."/>
            <person name="Fischer R."/>
            <person name="Frisvad J.C."/>
            <person name="Goldman G.H."/>
            <person name="Houbraken J."/>
            <person name="Oakley B."/>
            <person name="Pocsi I."/>
            <person name="Scazzocchio C."/>
            <person name="Seiboth B."/>
            <person name="vanKuyk P.A."/>
            <person name="Wortman J."/>
            <person name="Dyer P.S."/>
            <person name="Grigoriev I.V."/>
        </authorList>
    </citation>
    <scope>NUCLEOTIDE SEQUENCE [LARGE SCALE GENOMIC DNA]</scope>
    <source>
        <strain evidence="3">CBS 134.48</strain>
    </source>
</reference>
<dbReference type="Proteomes" id="UP000184304">
    <property type="component" value="Unassembled WGS sequence"/>
</dbReference>
<evidence type="ECO:0000313" key="2">
    <source>
        <dbReference type="EMBL" id="OJI82073.1"/>
    </source>
</evidence>
<evidence type="ECO:0000313" key="3">
    <source>
        <dbReference type="Proteomes" id="UP000184304"/>
    </source>
</evidence>
<feature type="region of interest" description="Disordered" evidence="1">
    <location>
        <begin position="1"/>
        <end position="26"/>
    </location>
</feature>
<accession>A0A1L9MYG1</accession>